<evidence type="ECO:0000313" key="1">
    <source>
        <dbReference type="EMBL" id="QNO51666.1"/>
    </source>
</evidence>
<dbReference type="CDD" id="cd04886">
    <property type="entry name" value="ACT_ThrD-II-like"/>
    <property type="match status" value="1"/>
</dbReference>
<evidence type="ECO:0008006" key="2">
    <source>
        <dbReference type="Google" id="ProtNLM"/>
    </source>
</evidence>
<gene>
    <name evidence="1" type="ORF">IGDPAKFA_00020</name>
</gene>
<proteinExistence type="predicted"/>
<dbReference type="EMBL" id="MT631475">
    <property type="protein sequence ID" value="QNO51666.1"/>
    <property type="molecule type" value="Genomic_DNA"/>
</dbReference>
<dbReference type="AlphaFoldDB" id="A0A7G9YUI2"/>
<name>A0A7G9YUI2_9EURY</name>
<reference evidence="1" key="1">
    <citation type="submission" date="2020-06" db="EMBL/GenBank/DDBJ databases">
        <title>Unique genomic features of the anaerobic methanotrophic archaea.</title>
        <authorList>
            <person name="Chadwick G.L."/>
            <person name="Skennerton C.T."/>
            <person name="Laso-Perez R."/>
            <person name="Leu A.O."/>
            <person name="Speth D.R."/>
            <person name="Yu H."/>
            <person name="Morgan-Lang C."/>
            <person name="Hatzenpichler R."/>
            <person name="Goudeau D."/>
            <person name="Malmstrom R."/>
            <person name="Brazelton W.J."/>
            <person name="Woyke T."/>
            <person name="Hallam S.J."/>
            <person name="Tyson G.W."/>
            <person name="Wegener G."/>
            <person name="Boetius A."/>
            <person name="Orphan V."/>
        </authorList>
    </citation>
    <scope>NUCLEOTIDE SEQUENCE</scope>
</reference>
<protein>
    <recommendedName>
        <fullName evidence="2">ACT domain-containing protein</fullName>
    </recommendedName>
</protein>
<dbReference type="InterPro" id="IPR044561">
    <property type="entry name" value="ACT_ThrD-II-like"/>
</dbReference>
<organism evidence="1">
    <name type="scientific">Candidatus Methanophagaceae archaeon ANME-1 ERB6</name>
    <dbReference type="NCBI Taxonomy" id="2759912"/>
    <lineage>
        <taxon>Archaea</taxon>
        <taxon>Methanobacteriati</taxon>
        <taxon>Methanobacteriota</taxon>
        <taxon>Stenosarchaea group</taxon>
        <taxon>Methanomicrobia</taxon>
        <taxon>Candidatus Methanophagales</taxon>
        <taxon>Candidatus Methanophagaceae</taxon>
    </lineage>
</organism>
<accession>A0A7G9YUI2</accession>
<sequence length="163" mass="17805">MKISMDIELTDIPGQLVLALKPVSDLGGNILSVLHQRDKKTPSGRIPVQLTLEIEEQGLNRLVERLKERDVNVVRIGKERLKESMMVLLIGHIVHTDLGETIDSIDSTGFAEVVELSLSMPGVDKKSSASVTLSAIGKEELKEALGILERTVNKKGIMVISSI</sequence>